<name>A0A420ARN4_SPHD1</name>
<sequence>MILLAQVFSSHTYGWIFIVLGVLVRLIIRRNRFKRRVGYKTYSYKNYAQSEIIPILEVLFKWAANIVILLGIAIVIWA</sequence>
<keyword evidence="3" id="KW-1185">Reference proteome</keyword>
<dbReference type="RefSeq" id="WP_120260957.1">
    <property type="nucleotide sequence ID" value="NZ_RAPY01000004.1"/>
</dbReference>
<comment type="caution">
    <text evidence="2">The sequence shown here is derived from an EMBL/GenBank/DDBJ whole genome shotgun (WGS) entry which is preliminary data.</text>
</comment>
<gene>
    <name evidence="2" type="ORF">DFQ12_4302</name>
</gene>
<evidence type="ECO:0000256" key="1">
    <source>
        <dbReference type="SAM" id="Phobius"/>
    </source>
</evidence>
<feature type="transmembrane region" description="Helical" evidence="1">
    <location>
        <begin position="58"/>
        <end position="77"/>
    </location>
</feature>
<keyword evidence="1" id="KW-1133">Transmembrane helix</keyword>
<dbReference type="Proteomes" id="UP000286246">
    <property type="component" value="Unassembled WGS sequence"/>
</dbReference>
<accession>A0A420ARN4</accession>
<dbReference type="EMBL" id="RAPY01000004">
    <property type="protein sequence ID" value="RKE47141.1"/>
    <property type="molecule type" value="Genomic_DNA"/>
</dbReference>
<keyword evidence="1" id="KW-0472">Membrane</keyword>
<dbReference type="AlphaFoldDB" id="A0A420ARN4"/>
<feature type="transmembrane region" description="Helical" evidence="1">
    <location>
        <begin position="12"/>
        <end position="28"/>
    </location>
</feature>
<proteinExistence type="predicted"/>
<evidence type="ECO:0000313" key="3">
    <source>
        <dbReference type="Proteomes" id="UP000286246"/>
    </source>
</evidence>
<keyword evidence="1" id="KW-0812">Transmembrane</keyword>
<organism evidence="2 3">
    <name type="scientific">Sphingobacterium detergens</name>
    <dbReference type="NCBI Taxonomy" id="1145106"/>
    <lineage>
        <taxon>Bacteria</taxon>
        <taxon>Pseudomonadati</taxon>
        <taxon>Bacteroidota</taxon>
        <taxon>Sphingobacteriia</taxon>
        <taxon>Sphingobacteriales</taxon>
        <taxon>Sphingobacteriaceae</taxon>
        <taxon>Sphingobacterium</taxon>
    </lineage>
</organism>
<reference evidence="2 3" key="1">
    <citation type="submission" date="2018-09" db="EMBL/GenBank/DDBJ databases">
        <title>Genomic Encyclopedia of Type Strains, Phase III (KMG-III): the genomes of soil and plant-associated and newly described type strains.</title>
        <authorList>
            <person name="Whitman W."/>
        </authorList>
    </citation>
    <scope>NUCLEOTIDE SEQUENCE [LARGE SCALE GENOMIC DNA]</scope>
    <source>
        <strain evidence="2 3">CECT 7938</strain>
    </source>
</reference>
<evidence type="ECO:0000313" key="2">
    <source>
        <dbReference type="EMBL" id="RKE47141.1"/>
    </source>
</evidence>
<protein>
    <submittedName>
        <fullName evidence="2">Uncharacterized protein</fullName>
    </submittedName>
</protein>